<dbReference type="SUPFAM" id="SSF48695">
    <property type="entry name" value="Multiheme cytochromes"/>
    <property type="match status" value="1"/>
</dbReference>
<dbReference type="InterPro" id="IPR038266">
    <property type="entry name" value="NapC/NirT_cytc_sf"/>
</dbReference>
<keyword evidence="7 12" id="KW-0479">Metal-binding</keyword>
<protein>
    <recommendedName>
        <fullName evidence="12">Cytochrome c-type protein</fullName>
    </recommendedName>
</protein>
<dbReference type="Gene3D" id="1.10.3820.10">
    <property type="entry name" value="Di-heme elbow motif domain"/>
    <property type="match status" value="1"/>
</dbReference>
<comment type="cofactor">
    <cofactor evidence="13">
        <name>heme</name>
        <dbReference type="ChEBI" id="CHEBI:30413"/>
    </cofactor>
    <text evidence="13">Binds 4 heme groups per subunit.</text>
</comment>
<dbReference type="GO" id="GO:0020037">
    <property type="term" value="F:heme binding"/>
    <property type="evidence" value="ECO:0007669"/>
    <property type="project" value="InterPro"/>
</dbReference>
<dbReference type="EMBL" id="QURW01000030">
    <property type="protein sequence ID" value="RQD85929.1"/>
    <property type="molecule type" value="Genomic_DNA"/>
</dbReference>
<keyword evidence="5 12" id="KW-0349">Heme</keyword>
<dbReference type="GO" id="GO:0019333">
    <property type="term" value="P:denitrification pathway"/>
    <property type="evidence" value="ECO:0007669"/>
    <property type="project" value="InterPro"/>
</dbReference>
<dbReference type="PANTHER" id="PTHR30333:SF1">
    <property type="entry name" value="CYTOCHROME C-TYPE PROTEIN NAPC"/>
    <property type="match status" value="1"/>
</dbReference>
<feature type="binding site" description="covalent" evidence="13">
    <location>
        <position position="152"/>
    </location>
    <ligand>
        <name>heme</name>
        <dbReference type="ChEBI" id="CHEBI:30413"/>
        <label>4</label>
    </ligand>
</feature>
<feature type="binding site" description="covalent" evidence="13">
    <location>
        <position position="74"/>
    </location>
    <ligand>
        <name>heme</name>
        <dbReference type="ChEBI" id="CHEBI:30413"/>
        <label>2</label>
    </ligand>
</feature>
<feature type="transmembrane region" description="Helical" evidence="15">
    <location>
        <begin position="7"/>
        <end position="29"/>
    </location>
</feature>
<keyword evidence="17" id="KW-0560">Oxidoreductase</keyword>
<feature type="binding site" description="axial binding residue" evidence="14">
    <location>
        <position position="78"/>
    </location>
    <ligand>
        <name>heme</name>
        <dbReference type="ChEBI" id="CHEBI:30413"/>
        <label>2</label>
    </ligand>
    <ligandPart>
        <name>Fe</name>
        <dbReference type="ChEBI" id="CHEBI:18248"/>
    </ligandPart>
</feature>
<dbReference type="PANTHER" id="PTHR30333">
    <property type="entry name" value="CYTOCHROME C-TYPE PROTEIN"/>
    <property type="match status" value="1"/>
</dbReference>
<dbReference type="Proteomes" id="UP000286095">
    <property type="component" value="Unassembled WGS sequence"/>
</dbReference>
<evidence type="ECO:0000256" key="5">
    <source>
        <dbReference type="ARBA" id="ARBA00022617"/>
    </source>
</evidence>
<evidence type="ECO:0000256" key="11">
    <source>
        <dbReference type="ARBA" id="ARBA00023136"/>
    </source>
</evidence>
<comment type="subcellular location">
    <subcellularLocation>
        <location evidence="1">Cell membrane</location>
        <topology evidence="1">Single-pass membrane protein</topology>
    </subcellularLocation>
</comment>
<feature type="binding site" description="axial binding residue" evidence="14">
    <location>
        <position position="130"/>
    </location>
    <ligand>
        <name>heme</name>
        <dbReference type="ChEBI" id="CHEBI:30413"/>
        <label>3</label>
    </ligand>
    <ligandPart>
        <name>Fe</name>
        <dbReference type="ChEBI" id="CHEBI:18248"/>
    </ligandPart>
</feature>
<evidence type="ECO:0000313" key="17">
    <source>
        <dbReference type="EMBL" id="RQD85929.1"/>
    </source>
</evidence>
<evidence type="ECO:0000256" key="2">
    <source>
        <dbReference type="ARBA" id="ARBA00007395"/>
    </source>
</evidence>
<feature type="binding site" description="covalent" evidence="13">
    <location>
        <position position="129"/>
    </location>
    <ligand>
        <name>heme</name>
        <dbReference type="ChEBI" id="CHEBI:30413"/>
        <label>3</label>
    </ligand>
</feature>
<proteinExistence type="inferred from homology"/>
<dbReference type="InterPro" id="IPR017571">
    <property type="entry name" value="NrfH"/>
</dbReference>
<keyword evidence="6 15" id="KW-0812">Transmembrane</keyword>
<organism evidence="17 18">
    <name type="scientific">Campylobacter hepaticus</name>
    <dbReference type="NCBI Taxonomy" id="1813019"/>
    <lineage>
        <taxon>Bacteria</taxon>
        <taxon>Pseudomonadati</taxon>
        <taxon>Campylobacterota</taxon>
        <taxon>Epsilonproteobacteria</taxon>
        <taxon>Campylobacterales</taxon>
        <taxon>Campylobacteraceae</taxon>
        <taxon>Campylobacter</taxon>
    </lineage>
</organism>
<comment type="similarity">
    <text evidence="2">Belongs to the NapC/NirT/NrfH family.</text>
</comment>
<feature type="binding site" description="axial binding residue" evidence="14">
    <location>
        <position position="156"/>
    </location>
    <ligand>
        <name>heme</name>
        <dbReference type="ChEBI" id="CHEBI:30413"/>
        <label>4</label>
    </ligand>
    <ligandPart>
        <name>Fe</name>
        <dbReference type="ChEBI" id="CHEBI:18248"/>
    </ligandPart>
</feature>
<feature type="binding site" description="axial binding residue" evidence="14">
    <location>
        <position position="50"/>
    </location>
    <ligand>
        <name>heme</name>
        <dbReference type="ChEBI" id="CHEBI:30413"/>
        <label>1</label>
    </ligand>
    <ligandPart>
        <name>Fe</name>
        <dbReference type="ChEBI" id="CHEBI:18248"/>
    </ligandPart>
</feature>
<dbReference type="GO" id="GO:0016491">
    <property type="term" value="F:oxidoreductase activity"/>
    <property type="evidence" value="ECO:0007669"/>
    <property type="project" value="UniProtKB-KW"/>
</dbReference>
<accession>A0A424YYI8</accession>
<evidence type="ECO:0000256" key="1">
    <source>
        <dbReference type="ARBA" id="ARBA00004162"/>
    </source>
</evidence>
<evidence type="ECO:0000256" key="12">
    <source>
        <dbReference type="PIRNR" id="PIRNR000013"/>
    </source>
</evidence>
<feature type="binding site" description="axial binding residue" evidence="14">
    <location>
        <position position="161"/>
    </location>
    <ligand>
        <name>heme</name>
        <dbReference type="ChEBI" id="CHEBI:30413"/>
        <label>2</label>
    </ligand>
    <ligandPart>
        <name>Fe</name>
        <dbReference type="ChEBI" id="CHEBI:18248"/>
    </ligandPart>
</feature>
<dbReference type="GO" id="GO:0046872">
    <property type="term" value="F:metal ion binding"/>
    <property type="evidence" value="ECO:0007669"/>
    <property type="project" value="UniProtKB-KW"/>
</dbReference>
<keyword evidence="10 12" id="KW-0408">Iron</keyword>
<evidence type="ECO:0000256" key="7">
    <source>
        <dbReference type="ARBA" id="ARBA00022723"/>
    </source>
</evidence>
<evidence type="ECO:0000256" key="6">
    <source>
        <dbReference type="ARBA" id="ARBA00022692"/>
    </source>
</evidence>
<dbReference type="NCBIfam" id="TIGR03153">
    <property type="entry name" value="cytochr_NrfH"/>
    <property type="match status" value="1"/>
</dbReference>
<evidence type="ECO:0000256" key="8">
    <source>
        <dbReference type="ARBA" id="ARBA00022982"/>
    </source>
</evidence>
<evidence type="ECO:0000259" key="16">
    <source>
        <dbReference type="Pfam" id="PF03264"/>
    </source>
</evidence>
<keyword evidence="4" id="KW-1003">Cell membrane</keyword>
<feature type="domain" description="NapC/NirT cytochrome c N-terminal" evidence="16">
    <location>
        <begin position="14"/>
        <end position="162"/>
    </location>
</feature>
<dbReference type="Pfam" id="PF03264">
    <property type="entry name" value="Cytochrom_NNT"/>
    <property type="match status" value="1"/>
</dbReference>
<feature type="binding site" description="covalent" evidence="13">
    <location>
        <position position="44"/>
    </location>
    <ligand>
        <name>heme</name>
        <dbReference type="ChEBI" id="CHEBI:30413"/>
        <label>1</label>
    </ligand>
</feature>
<evidence type="ECO:0000256" key="9">
    <source>
        <dbReference type="ARBA" id="ARBA00022989"/>
    </source>
</evidence>
<feature type="binding site" description="covalent" evidence="13">
    <location>
        <position position="155"/>
    </location>
    <ligand>
        <name>heme</name>
        <dbReference type="ChEBI" id="CHEBI:30413"/>
        <label>4</label>
    </ligand>
</feature>
<dbReference type="PIRSF" id="PIRSF000013">
    <property type="entry name" value="4_hem_cytochrm_NapC"/>
    <property type="match status" value="1"/>
</dbReference>
<evidence type="ECO:0000256" key="10">
    <source>
        <dbReference type="ARBA" id="ARBA00023004"/>
    </source>
</evidence>
<dbReference type="InterPro" id="IPR024717">
    <property type="entry name" value="NapC/NirT/NrfH"/>
</dbReference>
<dbReference type="GO" id="GO:0009055">
    <property type="term" value="F:electron transfer activity"/>
    <property type="evidence" value="ECO:0007669"/>
    <property type="project" value="TreeGrafter"/>
</dbReference>
<dbReference type="GO" id="GO:0009061">
    <property type="term" value="P:anaerobic respiration"/>
    <property type="evidence" value="ECO:0007669"/>
    <property type="project" value="TreeGrafter"/>
</dbReference>
<gene>
    <name evidence="17" type="primary">nrfH</name>
    <name evidence="17" type="ORF">DZD40_07410</name>
</gene>
<dbReference type="InterPro" id="IPR005126">
    <property type="entry name" value="NapC/NirT_cyt_c_N"/>
</dbReference>
<dbReference type="GO" id="GO:0005886">
    <property type="term" value="C:plasma membrane"/>
    <property type="evidence" value="ECO:0007669"/>
    <property type="project" value="UniProtKB-SubCell"/>
</dbReference>
<reference evidence="17 18" key="1">
    <citation type="submission" date="2018-08" db="EMBL/GenBank/DDBJ databases">
        <title>Survival mechanisms of Campylobacter hepaticus identified by genomic analysis and comparative transcriptomic analysis of in vivo and in vitro derived bacteria.</title>
        <authorList>
            <person name="Van T.T.H."/>
            <person name="Moore R.J."/>
        </authorList>
    </citation>
    <scope>NUCLEOTIDE SEQUENCE [LARGE SCALE GENOMIC DNA]</scope>
    <source>
        <strain evidence="17 18">54L</strain>
    </source>
</reference>
<dbReference type="AlphaFoldDB" id="A0A424YYI8"/>
<keyword evidence="8 12" id="KW-0249">Electron transport</keyword>
<evidence type="ECO:0000256" key="14">
    <source>
        <dbReference type="PIRSR" id="PIRSR000013-2"/>
    </source>
</evidence>
<comment type="PTM">
    <text evidence="12">Binds 4 heme groups per subunit.</text>
</comment>
<evidence type="ECO:0000256" key="3">
    <source>
        <dbReference type="ARBA" id="ARBA00022448"/>
    </source>
</evidence>
<dbReference type="InterPro" id="IPR051174">
    <property type="entry name" value="Cytochrome_c-type_ET"/>
</dbReference>
<evidence type="ECO:0000256" key="13">
    <source>
        <dbReference type="PIRSR" id="PIRSR000013-1"/>
    </source>
</evidence>
<feature type="binding site" description="covalent" evidence="13">
    <location>
        <position position="47"/>
    </location>
    <ligand>
        <name>heme</name>
        <dbReference type="ChEBI" id="CHEBI:30413"/>
        <label>1</label>
    </ligand>
</feature>
<comment type="caution">
    <text evidence="17">The sequence shown here is derived from an EMBL/GenBank/DDBJ whole genome shotgun (WGS) entry which is preliminary data.</text>
</comment>
<feature type="binding site" description="covalent" evidence="13">
    <location>
        <position position="126"/>
    </location>
    <ligand>
        <name>heme</name>
        <dbReference type="ChEBI" id="CHEBI:30413"/>
        <label>3</label>
    </ligand>
</feature>
<sequence>MILKKSWNLLNIFFILLFVFFVLAFYTFYNAKGFSYLSDASLSCNNCHIMNEVYNQYLSSPHSYKNDLKVRATCIDCHLPHSVFSKWIAKAQSGLEHAYAFTFKLDELPTHLSASPKSKKMIQENCMRCHEDFAKTAINPTTNQHVKKSLNCTSCHKDVGHKHGF</sequence>
<evidence type="ECO:0000256" key="4">
    <source>
        <dbReference type="ARBA" id="ARBA00022475"/>
    </source>
</evidence>
<evidence type="ECO:0000313" key="18">
    <source>
        <dbReference type="Proteomes" id="UP000286095"/>
    </source>
</evidence>
<dbReference type="InterPro" id="IPR036280">
    <property type="entry name" value="Multihaem_cyt_sf"/>
</dbReference>
<dbReference type="GO" id="GO:0022900">
    <property type="term" value="P:electron transport chain"/>
    <property type="evidence" value="ECO:0007669"/>
    <property type="project" value="InterPro"/>
</dbReference>
<keyword evidence="11 15" id="KW-0472">Membrane</keyword>
<name>A0A424YYI8_9BACT</name>
<evidence type="ECO:0000256" key="15">
    <source>
        <dbReference type="SAM" id="Phobius"/>
    </source>
</evidence>
<feature type="binding site" evidence="13">
    <location>
        <position position="86"/>
    </location>
    <ligand>
        <name>a menaquinol</name>
        <dbReference type="ChEBI" id="CHEBI:18151"/>
    </ligand>
</feature>
<keyword evidence="3 12" id="KW-0813">Transport</keyword>
<keyword evidence="9 15" id="KW-1133">Transmembrane helix</keyword>
<feature type="binding site" description="covalent" evidence="13">
    <location>
        <position position="77"/>
    </location>
    <ligand>
        <name>heme</name>
        <dbReference type="ChEBI" id="CHEBI:30413"/>
        <label>2</label>
    </ligand>
</feature>